<sequence length="328" mass="38553">MNHLFYFYEAILDDEKESVPENQEPFYVQCQWFNETLDLDQETTENLNYCLLTITDLANYWQITITRDMLIEMFPPSNCLIHKFRNKVLRLSLQGSQWIHGHQIQWAIVKKNDDQIEMKLRVHYFDSIYGVAGSVNVDKLPDEKKFELNKSWYKNSAIASRKSNETEEALNIRHKDIQDINQKLQDAFESLKKESIESRLTLFSNFSKVLNTKKERIEELASQVDYLSKRKREDNDEDNDDTRSRKRSSSAQIEGSSPQVVEPIQPSQTTSIKQEISQSQFSLSFQSSHIPKNIVNLSMSDSEEDNDEEEEDEFEVLFNKSKTKKFNF</sequence>
<evidence type="ECO:0000256" key="1">
    <source>
        <dbReference type="SAM" id="MobiDB-lite"/>
    </source>
</evidence>
<comment type="caution">
    <text evidence="2">The sequence shown here is derived from an EMBL/GenBank/DDBJ whole genome shotgun (WGS) entry which is preliminary data.</text>
</comment>
<accession>A0ABP9Z8R4</accession>
<gene>
    <name evidence="2" type="ORF">MFLAVUS_008984</name>
</gene>
<feature type="compositionally biased region" description="Polar residues" evidence="1">
    <location>
        <begin position="249"/>
        <end position="271"/>
    </location>
</feature>
<dbReference type="EMBL" id="BAABUK010000026">
    <property type="protein sequence ID" value="GAA5815472.1"/>
    <property type="molecule type" value="Genomic_DNA"/>
</dbReference>
<evidence type="ECO:0008006" key="4">
    <source>
        <dbReference type="Google" id="ProtNLM"/>
    </source>
</evidence>
<dbReference type="Proteomes" id="UP001473302">
    <property type="component" value="Unassembled WGS sequence"/>
</dbReference>
<evidence type="ECO:0000313" key="3">
    <source>
        <dbReference type="Proteomes" id="UP001473302"/>
    </source>
</evidence>
<name>A0ABP9Z8R4_9FUNG</name>
<protein>
    <recommendedName>
        <fullName evidence="4">XRCC4</fullName>
    </recommendedName>
</protein>
<keyword evidence="3" id="KW-1185">Reference proteome</keyword>
<reference evidence="2 3" key="1">
    <citation type="submission" date="2024-04" db="EMBL/GenBank/DDBJ databases">
        <title>genome sequences of Mucor flavus KT1a and Helicostylum pulchrum KT1b strains isolated from the surface of a dry-aged beef.</title>
        <authorList>
            <person name="Toyotome T."/>
            <person name="Hosono M."/>
            <person name="Torimaru M."/>
            <person name="Fukuda K."/>
            <person name="Mikami N."/>
        </authorList>
    </citation>
    <scope>NUCLEOTIDE SEQUENCE [LARGE SCALE GENOMIC DNA]</scope>
    <source>
        <strain evidence="2 3">KT1a</strain>
    </source>
</reference>
<organism evidence="2 3">
    <name type="scientific">Mucor flavus</name>
    <dbReference type="NCBI Taxonomy" id="439312"/>
    <lineage>
        <taxon>Eukaryota</taxon>
        <taxon>Fungi</taxon>
        <taxon>Fungi incertae sedis</taxon>
        <taxon>Mucoromycota</taxon>
        <taxon>Mucoromycotina</taxon>
        <taxon>Mucoromycetes</taxon>
        <taxon>Mucorales</taxon>
        <taxon>Mucorineae</taxon>
        <taxon>Mucoraceae</taxon>
        <taxon>Mucor</taxon>
    </lineage>
</organism>
<proteinExistence type="predicted"/>
<evidence type="ECO:0000313" key="2">
    <source>
        <dbReference type="EMBL" id="GAA5815472.1"/>
    </source>
</evidence>
<feature type="region of interest" description="Disordered" evidence="1">
    <location>
        <begin position="228"/>
        <end position="271"/>
    </location>
</feature>